<dbReference type="EMBL" id="MHNI01000004">
    <property type="protein sequence ID" value="OGZ43658.1"/>
    <property type="molecule type" value="Genomic_DNA"/>
</dbReference>
<dbReference type="InterPro" id="IPR029044">
    <property type="entry name" value="Nucleotide-diphossugar_trans"/>
</dbReference>
<keyword evidence="1" id="KW-0812">Transmembrane</keyword>
<keyword evidence="1" id="KW-0472">Membrane</keyword>
<feature type="transmembrane region" description="Helical" evidence="1">
    <location>
        <begin position="463"/>
        <end position="483"/>
    </location>
</feature>
<dbReference type="PANTHER" id="PTHR36851:SF1">
    <property type="entry name" value="GLYCO_TRANS_2-LIKE DOMAIN-CONTAINING PROTEIN"/>
    <property type="match status" value="1"/>
</dbReference>
<evidence type="ECO:0000313" key="3">
    <source>
        <dbReference type="Proteomes" id="UP000176700"/>
    </source>
</evidence>
<evidence type="ECO:0000256" key="1">
    <source>
        <dbReference type="SAM" id="Phobius"/>
    </source>
</evidence>
<proteinExistence type="predicted"/>
<keyword evidence="1" id="KW-1133">Transmembrane helix</keyword>
<comment type="caution">
    <text evidence="2">The sequence shown here is derived from an EMBL/GenBank/DDBJ whole genome shotgun (WGS) entry which is preliminary data.</text>
</comment>
<feature type="transmembrane region" description="Helical" evidence="1">
    <location>
        <begin position="390"/>
        <end position="411"/>
    </location>
</feature>
<name>A0A1G2G1D3_9BACT</name>
<organism evidence="2 3">
    <name type="scientific">Candidatus Ryanbacteria bacterium RIFCSPHIGHO2_01_45_13</name>
    <dbReference type="NCBI Taxonomy" id="1802112"/>
    <lineage>
        <taxon>Bacteria</taxon>
        <taxon>Candidatus Ryaniibacteriota</taxon>
    </lineage>
</organism>
<accession>A0A1G2G1D3</accession>
<feature type="transmembrane region" description="Helical" evidence="1">
    <location>
        <begin position="21"/>
        <end position="44"/>
    </location>
</feature>
<sequence length="531" mass="61910">MDKKSYLRVGHASDLKGGDRWLYRLFEVFPGALSWGTILGMVFFSWVYPIAVAIFIIAFDVYWLVKTAYLSLHLRASWRRMIHYMEIDWEERLVHLKWNHVWQLVILPFYNEPYEVVTEACQSLKDSKWPKERMIVVLATEERAGQEAQNIAERVRQSYANVFGHFLVTKHSQNMKGELMGKGANIAWAAKETKKEIIDAFRIPYENIVVSSFDIDTQAYPQYFLCLTYHFLTAEHPYQSSYQPIPLYNNNIWDAPVLSRVVAVSGTYWQMMQQVRPERLTTFSSHSMSFKALVKVGFWQANVVSEDSRIFWNALLAFNGDYYVVPLFYPVSMDANVAPTFFKTVRNIYRQQRRWTWGVENIPYILFGFFKNRAISFQKRIYYLATQLEGFWSLATNPILIFALGWLPLFLGGDEFNVTLISYNLPRITRTLMTIAMLGLIGSAFMSVALFPPRPKNRHRFSWAFMMLQWMLVPFTVTVFGAIPGLDAQARLMFGKYMGFWVTPKEGKRAGNLFQERVSVNSQAEKKIQKL</sequence>
<evidence type="ECO:0008006" key="4">
    <source>
        <dbReference type="Google" id="ProtNLM"/>
    </source>
</evidence>
<feature type="transmembrane region" description="Helical" evidence="1">
    <location>
        <begin position="431"/>
        <end position="451"/>
    </location>
</feature>
<protein>
    <recommendedName>
        <fullName evidence="4">Glycosyltransferase 2-like domain-containing protein</fullName>
    </recommendedName>
</protein>
<dbReference type="Gene3D" id="3.90.550.10">
    <property type="entry name" value="Spore Coat Polysaccharide Biosynthesis Protein SpsA, Chain A"/>
    <property type="match status" value="1"/>
</dbReference>
<reference evidence="2 3" key="1">
    <citation type="journal article" date="2016" name="Nat. Commun.">
        <title>Thousands of microbial genomes shed light on interconnected biogeochemical processes in an aquifer system.</title>
        <authorList>
            <person name="Anantharaman K."/>
            <person name="Brown C.T."/>
            <person name="Hug L.A."/>
            <person name="Sharon I."/>
            <person name="Castelle C.J."/>
            <person name="Probst A.J."/>
            <person name="Thomas B.C."/>
            <person name="Singh A."/>
            <person name="Wilkins M.J."/>
            <person name="Karaoz U."/>
            <person name="Brodie E.L."/>
            <person name="Williams K.H."/>
            <person name="Hubbard S.S."/>
            <person name="Banfield J.F."/>
        </authorList>
    </citation>
    <scope>NUCLEOTIDE SEQUENCE [LARGE SCALE GENOMIC DNA]</scope>
</reference>
<dbReference type="AlphaFoldDB" id="A0A1G2G1D3"/>
<evidence type="ECO:0000313" key="2">
    <source>
        <dbReference type="EMBL" id="OGZ43658.1"/>
    </source>
</evidence>
<dbReference type="SUPFAM" id="SSF53448">
    <property type="entry name" value="Nucleotide-diphospho-sugar transferases"/>
    <property type="match status" value="1"/>
</dbReference>
<gene>
    <name evidence="2" type="ORF">A2W41_04945</name>
</gene>
<dbReference type="PANTHER" id="PTHR36851">
    <property type="entry name" value="UNNAMED PRODUCT"/>
    <property type="match status" value="1"/>
</dbReference>
<feature type="transmembrane region" description="Helical" evidence="1">
    <location>
        <begin position="50"/>
        <end position="72"/>
    </location>
</feature>
<dbReference type="Proteomes" id="UP000176700">
    <property type="component" value="Unassembled WGS sequence"/>
</dbReference>